<evidence type="ECO:0000256" key="14">
    <source>
        <dbReference type="SAM" id="Phobius"/>
    </source>
</evidence>
<dbReference type="CDD" id="cd07479">
    <property type="entry name" value="Peptidases_S8_SKI-1_like"/>
    <property type="match status" value="1"/>
</dbReference>
<feature type="domain" description="Membrane-bound transcription factor site-1 protease-like N-terminal" evidence="16">
    <location>
        <begin position="137"/>
        <end position="209"/>
    </location>
</feature>
<keyword evidence="6 12" id="KW-0378">Hydrolase</keyword>
<evidence type="ECO:0000259" key="17">
    <source>
        <dbReference type="Pfam" id="PF23090"/>
    </source>
</evidence>
<accession>A0A068U4U9</accession>
<dbReference type="InterPro" id="IPR022398">
    <property type="entry name" value="Peptidase_S8_His-AS"/>
</dbReference>
<dbReference type="SUPFAM" id="SSF52743">
    <property type="entry name" value="Subtilisin-like"/>
    <property type="match status" value="1"/>
</dbReference>
<dbReference type="Proteomes" id="UP000295252">
    <property type="component" value="Chromosome VIII"/>
</dbReference>
<dbReference type="InterPro" id="IPR036852">
    <property type="entry name" value="Peptidase_S8/S53_dom_sf"/>
</dbReference>
<evidence type="ECO:0000259" key="18">
    <source>
        <dbReference type="Pfam" id="PF23094"/>
    </source>
</evidence>
<dbReference type="AlphaFoldDB" id="A0A068U4U9"/>
<proteinExistence type="inferred from homology"/>
<sequence length="1128" mass="126744">MRFLQLLQSPKSIHFLFRLFHCNLIQSPWRPGQLIQTRKSRLQQPCKRIGETHPASLSLLPLPCVLDEGAFFTMMLFTSKSSIFSLSILLLFASFFLNPFFNPQPTPQNQTHSPISSSSTAASESKKAHQQDQHFTRRNHIIRFNNYKKAEDHKNYLKEKLQFKGWEWIERKNPAAKFPTDFGLVEIEDSKRDVLIGKFLELELVKDVSLDLSYQRVILEEDKEENEGNVGGFLDEKKRPGKLFTAMSFSEPEENYYAVANTSNMRISWRRNLMVQKSQVTSFFGADALWSKGYTGSKVKMAIFDTGIRANHPHFRKIKERTNWTNEDTLNDNLGHGTFVAGVIAGEDSECLGFAPDTEIYAFRVFTDAQVSYTSWFLDAFNYAIATNMDVLNLSIGGPDYLDLPFVEKVWELTANNIIMVSAIGNDGPLYGTLNNPADQSDVIGVGGIDYSDHIASFSSRGMSTWELPHGYGRIKPDIVAYGREILGSKISTGCKSLSGTSVASPVVAGIVCLLVSVIPENKRKDILNPASMKQALVEGAVKLSDPNMYEQGAGRVSLLESYEILKSYKPRASIFPSVLDYTDCPYSWPFCRQPLYAGAMPVIFNATILNGMGVIGYVESPPTWHPSDEEGNLLSIHFTYSEIIWPWTGYLALHMQIKEEGAQFSGEIEGNVTVKIYSPPANGQNKPQTSICVLHLKLKVAPTPPRSARILWDQFHSIKYPPGYIPKDSLDVRNDILDWHGDHLHTNFHVMFNMLRDAGYFVETLGSPFTCFDAQHYGTLMLVDLEDEFFTEEIKKLREDVINTGLGLVVFADWYNVDTMVKMRFFDDNTRSWWTPVTGGANLPALNDLLSPFGIAFGDRILNGDFVMNGEESRYASGTNIVKFPGGGYLHSFPFVDSSESGATQNVLLSGMMKADSPILGLLEVGGGRIAVYGDSNCLDSSHMVTNCFWLLKRLLNFTSGNIKDPVLFSESNRQHMPLHLDNNQLPSRRTDVNFSTYSSVVGKELICGSDSRFEVWGTKGYSLQVRGRNRRLPGYAVIDLGTGLNSTRDASNTRAFDSSEKKNDDNRYFGLFNREDMDMPVVVASHWLLPAIVAIFGLLLLVSFWRIRQKRRRRRKGSGSSRSANP</sequence>
<feature type="region of interest" description="Disordered" evidence="13">
    <location>
        <begin position="106"/>
        <end position="134"/>
    </location>
</feature>
<feature type="compositionally biased region" description="Low complexity" evidence="13">
    <location>
        <begin position="106"/>
        <end position="123"/>
    </location>
</feature>
<evidence type="ECO:0000256" key="3">
    <source>
        <dbReference type="ARBA" id="ARBA00022670"/>
    </source>
</evidence>
<dbReference type="PROSITE" id="PS51892">
    <property type="entry name" value="SUBTILASE"/>
    <property type="match status" value="1"/>
</dbReference>
<keyword evidence="7 12" id="KW-0720">Serine protease</keyword>
<dbReference type="Gene3D" id="3.40.50.200">
    <property type="entry name" value="Peptidase S8/S53 domain"/>
    <property type="match status" value="1"/>
</dbReference>
<evidence type="ECO:0000256" key="7">
    <source>
        <dbReference type="ARBA" id="ARBA00022825"/>
    </source>
</evidence>
<feature type="active site" description="Charge relay system" evidence="12">
    <location>
        <position position="336"/>
    </location>
</feature>
<dbReference type="PROSITE" id="PS00137">
    <property type="entry name" value="SUBTILASE_HIS"/>
    <property type="match status" value="1"/>
</dbReference>
<dbReference type="FunFam" id="3.40.50.200:FF:000011">
    <property type="entry name" value="subtilisin-like protease SBT6.1"/>
    <property type="match status" value="1"/>
</dbReference>
<dbReference type="STRING" id="49390.A0A068U4U9"/>
<dbReference type="InterPro" id="IPR015500">
    <property type="entry name" value="Peptidase_S8_subtilisin-rel"/>
</dbReference>
<dbReference type="GO" id="GO:0042538">
    <property type="term" value="P:hyperosmotic salinity response"/>
    <property type="evidence" value="ECO:0007669"/>
    <property type="project" value="EnsemblPlants"/>
</dbReference>
<keyword evidence="10 14" id="KW-0472">Membrane</keyword>
<dbReference type="Gramene" id="CDP03327">
    <property type="protein sequence ID" value="CDP03327"/>
    <property type="gene ID" value="GSCOC_T00041872001"/>
</dbReference>
<dbReference type="InterPro" id="IPR000209">
    <property type="entry name" value="Peptidase_S8/S53_dom"/>
</dbReference>
<evidence type="ECO:0000256" key="11">
    <source>
        <dbReference type="ARBA" id="ARBA00023180"/>
    </source>
</evidence>
<dbReference type="InterPro" id="IPR055143">
    <property type="entry name" value="MBTP1_N"/>
</dbReference>
<evidence type="ECO:0000313" key="19">
    <source>
        <dbReference type="EMBL" id="CDP03327.1"/>
    </source>
</evidence>
<dbReference type="InterPro" id="IPR057032">
    <property type="entry name" value="MBTPS1_4th"/>
</dbReference>
<evidence type="ECO:0000256" key="8">
    <source>
        <dbReference type="ARBA" id="ARBA00022989"/>
    </source>
</evidence>
<evidence type="ECO:0000256" key="12">
    <source>
        <dbReference type="PROSITE-ProRule" id="PRU01240"/>
    </source>
</evidence>
<dbReference type="PANTHER" id="PTHR43806">
    <property type="entry name" value="PEPTIDASE S8"/>
    <property type="match status" value="1"/>
</dbReference>
<dbReference type="InterPro" id="IPR050131">
    <property type="entry name" value="Peptidase_S8_subtilisin-like"/>
</dbReference>
<protein>
    <submittedName>
        <fullName evidence="19">Uncharacterized protein</fullName>
    </submittedName>
</protein>
<dbReference type="PhylomeDB" id="A0A068U4U9"/>
<dbReference type="GO" id="GO:0000139">
    <property type="term" value="C:Golgi membrane"/>
    <property type="evidence" value="ECO:0007669"/>
    <property type="project" value="UniProtKB-SubCell"/>
</dbReference>
<evidence type="ECO:0000259" key="15">
    <source>
        <dbReference type="Pfam" id="PF00082"/>
    </source>
</evidence>
<evidence type="ECO:0000256" key="4">
    <source>
        <dbReference type="ARBA" id="ARBA00022692"/>
    </source>
</evidence>
<keyword evidence="3 12" id="KW-0645">Protease</keyword>
<dbReference type="GO" id="GO:0004252">
    <property type="term" value="F:serine-type endopeptidase activity"/>
    <property type="evidence" value="ECO:0007669"/>
    <property type="project" value="UniProtKB-UniRule"/>
</dbReference>
<dbReference type="EMBL" id="HG739093">
    <property type="protein sequence ID" value="CDP03327.1"/>
    <property type="molecule type" value="Genomic_DNA"/>
</dbReference>
<evidence type="ECO:0000256" key="10">
    <source>
        <dbReference type="ARBA" id="ARBA00023136"/>
    </source>
</evidence>
<dbReference type="InterPro" id="IPR034185">
    <property type="entry name" value="Site-1_peptidase_cat_dom"/>
</dbReference>
<feature type="compositionally biased region" description="Basic and acidic residues" evidence="13">
    <location>
        <begin position="124"/>
        <end position="134"/>
    </location>
</feature>
<feature type="active site" description="Charge relay system" evidence="12">
    <location>
        <position position="305"/>
    </location>
</feature>
<evidence type="ECO:0000256" key="6">
    <source>
        <dbReference type="ARBA" id="ARBA00022801"/>
    </source>
</evidence>
<comment type="similarity">
    <text evidence="2 12">Belongs to the peptidase S8 family.</text>
</comment>
<dbReference type="InterPro" id="IPR023828">
    <property type="entry name" value="Peptidase_S8_Ser-AS"/>
</dbReference>
<dbReference type="Pfam" id="PF00082">
    <property type="entry name" value="Peptidase_S8"/>
    <property type="match status" value="1"/>
</dbReference>
<keyword evidence="20" id="KW-1185">Reference proteome</keyword>
<comment type="subcellular location">
    <subcellularLocation>
        <location evidence="1">Golgi apparatus membrane</location>
        <topology evidence="1">Single-pass membrane protein</topology>
    </subcellularLocation>
</comment>
<dbReference type="Pfam" id="PF23094">
    <property type="entry name" value="MBTPS1_3rd"/>
    <property type="match status" value="1"/>
</dbReference>
<evidence type="ECO:0000256" key="2">
    <source>
        <dbReference type="ARBA" id="ARBA00011073"/>
    </source>
</evidence>
<gene>
    <name evidence="19" type="ORF">GSCOC_T00041872001</name>
</gene>
<dbReference type="Pfam" id="PF23090">
    <property type="entry name" value="MBTPS1_4th"/>
    <property type="match status" value="1"/>
</dbReference>
<name>A0A068U4U9_COFCA</name>
<evidence type="ECO:0000256" key="5">
    <source>
        <dbReference type="ARBA" id="ARBA00022729"/>
    </source>
</evidence>
<dbReference type="PRINTS" id="PR00723">
    <property type="entry name" value="SUBTILISIN"/>
</dbReference>
<evidence type="ECO:0000256" key="9">
    <source>
        <dbReference type="ARBA" id="ARBA00023034"/>
    </source>
</evidence>
<dbReference type="InterPro" id="IPR057060">
    <property type="entry name" value="MBTPS1_3rd"/>
</dbReference>
<feature type="domain" description="Peptidase S8/S53" evidence="15">
    <location>
        <begin position="296"/>
        <end position="548"/>
    </location>
</feature>
<evidence type="ECO:0000256" key="1">
    <source>
        <dbReference type="ARBA" id="ARBA00004194"/>
    </source>
</evidence>
<keyword evidence="5" id="KW-0732">Signal</keyword>
<dbReference type="GO" id="GO:0006508">
    <property type="term" value="P:proteolysis"/>
    <property type="evidence" value="ECO:0007669"/>
    <property type="project" value="UniProtKB-KW"/>
</dbReference>
<organism evidence="19 20">
    <name type="scientific">Coffea canephora</name>
    <name type="common">Robusta coffee</name>
    <dbReference type="NCBI Taxonomy" id="49390"/>
    <lineage>
        <taxon>Eukaryota</taxon>
        <taxon>Viridiplantae</taxon>
        <taxon>Streptophyta</taxon>
        <taxon>Embryophyta</taxon>
        <taxon>Tracheophyta</taxon>
        <taxon>Spermatophyta</taxon>
        <taxon>Magnoliopsida</taxon>
        <taxon>eudicotyledons</taxon>
        <taxon>Gunneridae</taxon>
        <taxon>Pentapetalae</taxon>
        <taxon>asterids</taxon>
        <taxon>lamiids</taxon>
        <taxon>Gentianales</taxon>
        <taxon>Rubiaceae</taxon>
        <taxon>Ixoroideae</taxon>
        <taxon>Gardenieae complex</taxon>
        <taxon>Bertiereae - Coffeeae clade</taxon>
        <taxon>Coffeeae</taxon>
        <taxon>Coffea</taxon>
    </lineage>
</organism>
<dbReference type="OrthoDB" id="1740355at2759"/>
<evidence type="ECO:0000256" key="13">
    <source>
        <dbReference type="SAM" id="MobiDB-lite"/>
    </source>
</evidence>
<dbReference type="PROSITE" id="PS00138">
    <property type="entry name" value="SUBTILASE_SER"/>
    <property type="match status" value="1"/>
</dbReference>
<dbReference type="Pfam" id="PF23001">
    <property type="entry name" value="MBTP1_N"/>
    <property type="match status" value="1"/>
</dbReference>
<feature type="domain" description="MBTPS1 fourth" evidence="17">
    <location>
        <begin position="705"/>
        <end position="975"/>
    </location>
</feature>
<keyword evidence="8 14" id="KW-1133">Transmembrane helix</keyword>
<feature type="domain" description="MBTPS1 third" evidence="18">
    <location>
        <begin position="576"/>
        <end position="704"/>
    </location>
</feature>
<reference evidence="20" key="1">
    <citation type="journal article" date="2014" name="Science">
        <title>The coffee genome provides insight into the convergent evolution of caffeine biosynthesis.</title>
        <authorList>
            <person name="Denoeud F."/>
            <person name="Carretero-Paulet L."/>
            <person name="Dereeper A."/>
            <person name="Droc G."/>
            <person name="Guyot R."/>
            <person name="Pietrella M."/>
            <person name="Zheng C."/>
            <person name="Alberti A."/>
            <person name="Anthony F."/>
            <person name="Aprea G."/>
            <person name="Aury J.M."/>
            <person name="Bento P."/>
            <person name="Bernard M."/>
            <person name="Bocs S."/>
            <person name="Campa C."/>
            <person name="Cenci A."/>
            <person name="Combes M.C."/>
            <person name="Crouzillat D."/>
            <person name="Da Silva C."/>
            <person name="Daddiego L."/>
            <person name="De Bellis F."/>
            <person name="Dussert S."/>
            <person name="Garsmeur O."/>
            <person name="Gayraud T."/>
            <person name="Guignon V."/>
            <person name="Jahn K."/>
            <person name="Jamilloux V."/>
            <person name="Joet T."/>
            <person name="Labadie K."/>
            <person name="Lan T."/>
            <person name="Leclercq J."/>
            <person name="Lepelley M."/>
            <person name="Leroy T."/>
            <person name="Li L.T."/>
            <person name="Librado P."/>
            <person name="Lopez L."/>
            <person name="Munoz A."/>
            <person name="Noel B."/>
            <person name="Pallavicini A."/>
            <person name="Perrotta G."/>
            <person name="Poncet V."/>
            <person name="Pot D."/>
            <person name="Priyono X."/>
            <person name="Rigoreau M."/>
            <person name="Rouard M."/>
            <person name="Rozas J."/>
            <person name="Tranchant-Dubreuil C."/>
            <person name="VanBuren R."/>
            <person name="Zhang Q."/>
            <person name="Andrade A.C."/>
            <person name="Argout X."/>
            <person name="Bertrand B."/>
            <person name="de Kochko A."/>
            <person name="Graziosi G."/>
            <person name="Henry R.J."/>
            <person name="Jayarama X."/>
            <person name="Ming R."/>
            <person name="Nagai C."/>
            <person name="Rounsley S."/>
            <person name="Sankoff D."/>
            <person name="Giuliano G."/>
            <person name="Albert V.A."/>
            <person name="Wincker P."/>
            <person name="Lashermes P."/>
        </authorList>
    </citation>
    <scope>NUCLEOTIDE SEQUENCE [LARGE SCALE GENOMIC DNA]</scope>
    <source>
        <strain evidence="20">cv. DH200-94</strain>
    </source>
</reference>
<keyword evidence="9" id="KW-0333">Golgi apparatus</keyword>
<dbReference type="OMA" id="LEYTTTG"/>
<evidence type="ECO:0000313" key="20">
    <source>
        <dbReference type="Proteomes" id="UP000295252"/>
    </source>
</evidence>
<dbReference type="PANTHER" id="PTHR43806:SF7">
    <property type="entry name" value="MEMBRANE-BOUND TRANSCRIPTION FACTOR SITE-1 PROTEASE"/>
    <property type="match status" value="1"/>
</dbReference>
<dbReference type="InParanoid" id="A0A068U4U9"/>
<evidence type="ECO:0000259" key="16">
    <source>
        <dbReference type="Pfam" id="PF23001"/>
    </source>
</evidence>
<feature type="active site" description="Charge relay system" evidence="12">
    <location>
        <position position="502"/>
    </location>
</feature>
<dbReference type="FunCoup" id="A0A068U4U9">
    <property type="interactions" value="2879"/>
</dbReference>
<feature type="transmembrane region" description="Helical" evidence="14">
    <location>
        <begin position="1089"/>
        <end position="1109"/>
    </location>
</feature>
<keyword evidence="4 14" id="KW-0812">Transmembrane</keyword>
<keyword evidence="11" id="KW-0325">Glycoprotein</keyword>